<dbReference type="AlphaFoldDB" id="A0A4D7AP66"/>
<reference evidence="2" key="1">
    <citation type="submission" date="2018-12" db="EMBL/GenBank/DDBJ databases">
        <title>Dusodibacter welbiota gen. nov., sp. nov., isolated from human faeces and emended description of the Oscillibacter genus.</title>
        <authorList>
            <person name="Le Roy T."/>
            <person name="Van der Smissen P."/>
            <person name="Delzenne N."/>
            <person name="Muccioli G."/>
            <person name="Collet J.F."/>
            <person name="Cani P.D."/>
        </authorList>
    </citation>
    <scope>NUCLEOTIDE SEQUENCE [LARGE SCALE GENOMIC DNA]</scope>
    <source>
        <strain evidence="2">J115</strain>
    </source>
</reference>
<protein>
    <submittedName>
        <fullName evidence="1">Uncharacterized protein</fullName>
    </submittedName>
</protein>
<evidence type="ECO:0000313" key="1">
    <source>
        <dbReference type="EMBL" id="QCI59361.1"/>
    </source>
</evidence>
<keyword evidence="2" id="KW-1185">Reference proteome</keyword>
<organism evidence="1 2">
    <name type="scientific">Dysosmobacter welbionis</name>
    <dbReference type="NCBI Taxonomy" id="2093857"/>
    <lineage>
        <taxon>Bacteria</taxon>
        <taxon>Bacillati</taxon>
        <taxon>Bacillota</taxon>
        <taxon>Clostridia</taxon>
        <taxon>Eubacteriales</taxon>
        <taxon>Oscillospiraceae</taxon>
        <taxon>Dysosmobacter</taxon>
    </lineage>
</organism>
<name>A0A4D7AP66_9FIRM</name>
<dbReference type="EMBL" id="CP034413">
    <property type="protein sequence ID" value="QCI59361.1"/>
    <property type="molecule type" value="Genomic_DNA"/>
</dbReference>
<dbReference type="Pfam" id="PF18928">
    <property type="entry name" value="DUF5677"/>
    <property type="match status" value="1"/>
</dbReference>
<accession>A0A4D7AP66</accession>
<dbReference type="KEGG" id="obj:EIO64_09145"/>
<evidence type="ECO:0000313" key="2">
    <source>
        <dbReference type="Proteomes" id="UP000298642"/>
    </source>
</evidence>
<gene>
    <name evidence="1" type="ORF">EIO64_09145</name>
</gene>
<dbReference type="GeneID" id="89520838"/>
<sequence>MPERLEISHARNEKDHSLDAPYVENFSHTEYQSEATVYAYLKQVSDFLKRYQELDAEYALLPPEPYDPQNYLLQWRLHMRELINELFNMFVGGNLFSTAAMTRTLMECCVYGKVLKQEKSARLLEDWFLCGMIRSLPGQDGALRQAKLKTVYALCSAWNREPEETIRRFKKGNENEWLVSVIPGKGRIYFSHVCEYLQETELYQTYQWACAFVHGQDIRSKMHPFTFYDSTYHLLTVMMSYIFRAIRLYPVSEELEAEMQKLERDLAALWGTTSWDKNA</sequence>
<dbReference type="Proteomes" id="UP000298642">
    <property type="component" value="Chromosome"/>
</dbReference>
<dbReference type="InterPro" id="IPR043733">
    <property type="entry name" value="DUF5677"/>
</dbReference>
<proteinExistence type="predicted"/>
<dbReference type="RefSeq" id="WP_136891252.1">
    <property type="nucleotide sequence ID" value="NZ_CP034413.3"/>
</dbReference>